<accession>A0AA41YX10</accession>
<evidence type="ECO:0000256" key="3">
    <source>
        <dbReference type="ARBA" id="ARBA00022694"/>
    </source>
</evidence>
<dbReference type="SUPFAM" id="SSF52402">
    <property type="entry name" value="Adenine nucleotide alpha hydrolases-like"/>
    <property type="match status" value="1"/>
</dbReference>
<dbReference type="PANTHER" id="PTHR43033:SF1">
    <property type="entry name" value="TRNA(ILE)-LYSIDINE SYNTHASE-RELATED"/>
    <property type="match status" value="1"/>
</dbReference>
<evidence type="ECO:0000259" key="7">
    <source>
        <dbReference type="Pfam" id="PF01171"/>
    </source>
</evidence>
<dbReference type="InterPro" id="IPR011063">
    <property type="entry name" value="TilS/TtcA_N"/>
</dbReference>
<dbReference type="GO" id="GO:0008033">
    <property type="term" value="P:tRNA processing"/>
    <property type="evidence" value="ECO:0007669"/>
    <property type="project" value="UniProtKB-KW"/>
</dbReference>
<dbReference type="InterPro" id="IPR014729">
    <property type="entry name" value="Rossmann-like_a/b/a_fold"/>
</dbReference>
<keyword evidence="2 8" id="KW-0436">Ligase</keyword>
<dbReference type="EC" id="6.3.4.19" evidence="1"/>
<dbReference type="Gene3D" id="3.40.50.620">
    <property type="entry name" value="HUPs"/>
    <property type="match status" value="1"/>
</dbReference>
<evidence type="ECO:0000256" key="6">
    <source>
        <dbReference type="ARBA" id="ARBA00048539"/>
    </source>
</evidence>
<gene>
    <name evidence="8" type="primary">tilS</name>
    <name evidence="8" type="ORF">OL599_25730</name>
</gene>
<dbReference type="GO" id="GO:0005524">
    <property type="term" value="F:ATP binding"/>
    <property type="evidence" value="ECO:0007669"/>
    <property type="project" value="UniProtKB-KW"/>
</dbReference>
<evidence type="ECO:0000256" key="2">
    <source>
        <dbReference type="ARBA" id="ARBA00022598"/>
    </source>
</evidence>
<keyword evidence="5" id="KW-0067">ATP-binding</keyword>
<proteinExistence type="predicted"/>
<comment type="catalytic activity">
    <reaction evidence="6">
        <text>cytidine(34) in tRNA(Ile2) + L-lysine + ATP = lysidine(34) in tRNA(Ile2) + AMP + diphosphate + H(+)</text>
        <dbReference type="Rhea" id="RHEA:43744"/>
        <dbReference type="Rhea" id="RHEA-COMP:10625"/>
        <dbReference type="Rhea" id="RHEA-COMP:10670"/>
        <dbReference type="ChEBI" id="CHEBI:15378"/>
        <dbReference type="ChEBI" id="CHEBI:30616"/>
        <dbReference type="ChEBI" id="CHEBI:32551"/>
        <dbReference type="ChEBI" id="CHEBI:33019"/>
        <dbReference type="ChEBI" id="CHEBI:82748"/>
        <dbReference type="ChEBI" id="CHEBI:83665"/>
        <dbReference type="ChEBI" id="CHEBI:456215"/>
        <dbReference type="EC" id="6.3.4.19"/>
    </reaction>
</comment>
<dbReference type="RefSeq" id="WP_264716935.1">
    <property type="nucleotide sequence ID" value="NZ_JAPDNT010000080.1"/>
</dbReference>
<dbReference type="GO" id="GO:0032267">
    <property type="term" value="F:tRNA(Ile)-lysidine synthase activity"/>
    <property type="evidence" value="ECO:0007669"/>
    <property type="project" value="UniProtKB-EC"/>
</dbReference>
<dbReference type="Pfam" id="PF01171">
    <property type="entry name" value="ATP_bind_3"/>
    <property type="match status" value="1"/>
</dbReference>
<dbReference type="CDD" id="cd01992">
    <property type="entry name" value="TilS_N"/>
    <property type="match status" value="1"/>
</dbReference>
<reference evidence="8" key="1">
    <citation type="submission" date="2022-09" db="EMBL/GenBank/DDBJ databases">
        <title>Rhodovastum sp. nov. RN2-1 isolated from soil in Seongnam, South Korea.</title>
        <authorList>
            <person name="Le N.T."/>
        </authorList>
    </citation>
    <scope>NUCLEOTIDE SEQUENCE</scope>
    <source>
        <strain evidence="8">RN2-1</strain>
    </source>
</reference>
<comment type="caution">
    <text evidence="8">The sequence shown here is derived from an EMBL/GenBank/DDBJ whole genome shotgun (WGS) entry which is preliminary data.</text>
</comment>
<evidence type="ECO:0000256" key="4">
    <source>
        <dbReference type="ARBA" id="ARBA00022741"/>
    </source>
</evidence>
<keyword evidence="3" id="KW-0819">tRNA processing</keyword>
<feature type="non-terminal residue" evidence="8">
    <location>
        <position position="181"/>
    </location>
</feature>
<evidence type="ECO:0000313" key="8">
    <source>
        <dbReference type="EMBL" id="MCW3477940.1"/>
    </source>
</evidence>
<dbReference type="EMBL" id="JAPDNT010000080">
    <property type="protein sequence ID" value="MCW3477940.1"/>
    <property type="molecule type" value="Genomic_DNA"/>
</dbReference>
<evidence type="ECO:0000256" key="1">
    <source>
        <dbReference type="ARBA" id="ARBA00013267"/>
    </source>
</evidence>
<dbReference type="InterPro" id="IPR012094">
    <property type="entry name" value="tRNA_Ile_lys_synt"/>
</dbReference>
<feature type="domain" description="tRNA(Ile)-lysidine/2-thiocytidine synthase N-terminal" evidence="7">
    <location>
        <begin position="13"/>
        <end position="181"/>
    </location>
</feature>
<evidence type="ECO:0000313" key="9">
    <source>
        <dbReference type="Proteomes" id="UP001165679"/>
    </source>
</evidence>
<keyword evidence="4" id="KW-0547">Nucleotide-binding</keyword>
<reference evidence="8" key="2">
    <citation type="submission" date="2022-10" db="EMBL/GenBank/DDBJ databases">
        <authorList>
            <person name="Trinh H.N."/>
        </authorList>
    </citation>
    <scope>NUCLEOTIDE SEQUENCE</scope>
    <source>
        <strain evidence="8">RN2-1</strain>
    </source>
</reference>
<sequence length="181" mass="18652">MAPLGPFEPAPHLAVAVSGGADSMALALLARDWTRARGGRITALVVDHGLRAASAGEAACTRDRLAMLGIPARLFTLQGLGHGPALAARARAARYAVLEAACAKASILHLLLAHHAADQAETVAMRLLDRSGPAGLAGMAALVEAGRVRRLRPLLPVPPGRLRATLHAAGIAWVEDPSNAD</sequence>
<dbReference type="Proteomes" id="UP001165679">
    <property type="component" value="Unassembled WGS sequence"/>
</dbReference>
<protein>
    <recommendedName>
        <fullName evidence="1">tRNA(Ile)-lysidine synthetase</fullName>
        <ecNumber evidence="1">6.3.4.19</ecNumber>
    </recommendedName>
</protein>
<dbReference type="NCBIfam" id="TIGR02432">
    <property type="entry name" value="lysidine_TilS_N"/>
    <property type="match status" value="1"/>
</dbReference>
<organism evidence="8 9">
    <name type="scientific">Limobrevibacterium gyesilva</name>
    <dbReference type="NCBI Taxonomy" id="2991712"/>
    <lineage>
        <taxon>Bacteria</taxon>
        <taxon>Pseudomonadati</taxon>
        <taxon>Pseudomonadota</taxon>
        <taxon>Alphaproteobacteria</taxon>
        <taxon>Acetobacterales</taxon>
        <taxon>Acetobacteraceae</taxon>
        <taxon>Limobrevibacterium</taxon>
    </lineage>
</organism>
<dbReference type="PANTHER" id="PTHR43033">
    <property type="entry name" value="TRNA(ILE)-LYSIDINE SYNTHASE-RELATED"/>
    <property type="match status" value="1"/>
</dbReference>
<keyword evidence="9" id="KW-1185">Reference proteome</keyword>
<dbReference type="AlphaFoldDB" id="A0AA41YX10"/>
<evidence type="ECO:0000256" key="5">
    <source>
        <dbReference type="ARBA" id="ARBA00022840"/>
    </source>
</evidence>
<name>A0AA41YX10_9PROT</name>
<dbReference type="InterPro" id="IPR012795">
    <property type="entry name" value="tRNA_Ile_lys_synt_N"/>
</dbReference>